<dbReference type="SUPFAM" id="SSF51905">
    <property type="entry name" value="FAD/NAD(P)-binding domain"/>
    <property type="match status" value="1"/>
</dbReference>
<dbReference type="Pfam" id="PF07992">
    <property type="entry name" value="Pyr_redox_2"/>
    <property type="match status" value="1"/>
</dbReference>
<sequence length="748" mass="80914">MANDEKPKTGISRRTFLKGAVVGAAGVASGGLLAGCGGKEQPSESTGAATPSGADKRELIAAAYVNPQDYNYRQKTTDFKTLFSPLKIGPLKLNHRMIKSAAGSATYLAGPTDELLQYYIQFAKGGVELIWVEKIPWLEPPADGSAVPRENVEFGKKLVKECGKYGAKLGYQTYGPPPKPVGEMTSEDIAGAQARIVAIAKLIQQMGFVGLEINAAGFNLGAHFLSRFHNNRTDKYGAGSLENRARFVTECIEKIKKACGKDFIVQVLMNCIEENDNLTNNATLATLDKDVTTPHNRVMTIEEGIEIAKLFEAAGCDSMHLRLGPLDNHPCQFAGDLYFILNGIEGATGFGTQWDFSRHWQGQLIGNHSGAGMTLNIVARYKKALSIPCGAVTYMDPAHAPAYFEKALADGKVDFYMMNRPLTVDPEYVNKLKKGRIDEIAPCTRCLHCHVGSNEMNREMAYCRVNALTQRVMTDKGPKTYELEPAATPKKVMVIGGGPAGMEAARIAAARGHKVTLYEKKGTLGGKLTFASMVKGPHENLDDLKAYLIRQLEINGVKVVLNKEVDAEFINSEAPDVVILAVGALPGKVGVSGGNVPIIEYDQFMSKDTGNNVVVFGSNAQAFDCALWLTVRKKKVTIVTPNPNEELDKQQSQHAKRFMTTALYSLGVKVYPGSKIKEIGDGQITIVTDTGVETVIPADSIINAADLLPNKSLLEGISVKEKYAIGDCNEPYNIAMAIRAGNDVGRAV</sequence>
<evidence type="ECO:0000256" key="3">
    <source>
        <dbReference type="ARBA" id="ARBA00011048"/>
    </source>
</evidence>
<dbReference type="EMBL" id="CP003732">
    <property type="protein sequence ID" value="AFV11576.1"/>
    <property type="molecule type" value="Genomic_DNA"/>
</dbReference>
<evidence type="ECO:0000256" key="2">
    <source>
        <dbReference type="ARBA" id="ARBA00001966"/>
    </source>
</evidence>
<dbReference type="KEGG" id="tpz:Tph_c13600"/>
<dbReference type="Gene3D" id="3.50.50.60">
    <property type="entry name" value="FAD/NAD(P)-binding domain"/>
    <property type="match status" value="1"/>
</dbReference>
<dbReference type="CDD" id="cd02803">
    <property type="entry name" value="OYE_like_FMN_family"/>
    <property type="match status" value="1"/>
</dbReference>
<comment type="cofactor">
    <cofactor evidence="1">
        <name>FMN</name>
        <dbReference type="ChEBI" id="CHEBI:58210"/>
    </cofactor>
</comment>
<dbReference type="InterPro" id="IPR013785">
    <property type="entry name" value="Aldolase_TIM"/>
</dbReference>
<dbReference type="eggNOG" id="COG1902">
    <property type="taxonomic scope" value="Bacteria"/>
</dbReference>
<keyword evidence="4" id="KW-0285">Flavoprotein</keyword>
<dbReference type="HOGENOM" id="CLU_012153_1_2_9"/>
<evidence type="ECO:0000256" key="1">
    <source>
        <dbReference type="ARBA" id="ARBA00001917"/>
    </source>
</evidence>
<dbReference type="PRINTS" id="PR00411">
    <property type="entry name" value="PNDRDTASEI"/>
</dbReference>
<reference evidence="12 13" key="1">
    <citation type="journal article" date="2012" name="BMC Genomics">
        <title>Genome-guided analysis of physiological and morphological traits of the fermentative acetate oxidizer Thermacetogenium phaeum.</title>
        <authorList>
            <person name="Oehler D."/>
            <person name="Poehlein A."/>
            <person name="Leimbach A."/>
            <person name="Muller N."/>
            <person name="Daniel R."/>
            <person name="Gottschalk G."/>
            <person name="Schink B."/>
        </authorList>
    </citation>
    <scope>NUCLEOTIDE SEQUENCE [LARGE SCALE GENOMIC DNA]</scope>
    <source>
        <strain evidence="13">ATCC BAA-254 / DSM 26808 / PB</strain>
    </source>
</reference>
<dbReference type="InterPro" id="IPR006311">
    <property type="entry name" value="TAT_signal"/>
</dbReference>
<dbReference type="Pfam" id="PF00724">
    <property type="entry name" value="Oxidored_FMN"/>
    <property type="match status" value="1"/>
</dbReference>
<keyword evidence="5" id="KW-0288">FMN</keyword>
<evidence type="ECO:0000256" key="5">
    <source>
        <dbReference type="ARBA" id="ARBA00022643"/>
    </source>
</evidence>
<evidence type="ECO:0000256" key="8">
    <source>
        <dbReference type="ARBA" id="ARBA00023004"/>
    </source>
</evidence>
<dbReference type="InterPro" id="IPR023753">
    <property type="entry name" value="FAD/NAD-binding_dom"/>
</dbReference>
<dbReference type="PROSITE" id="PS51318">
    <property type="entry name" value="TAT"/>
    <property type="match status" value="1"/>
</dbReference>
<dbReference type="InterPro" id="IPR001155">
    <property type="entry name" value="OxRdtase_FMN_N"/>
</dbReference>
<evidence type="ECO:0000313" key="13">
    <source>
        <dbReference type="Proteomes" id="UP000000467"/>
    </source>
</evidence>
<evidence type="ECO:0000313" key="12">
    <source>
        <dbReference type="EMBL" id="AFV11576.1"/>
    </source>
</evidence>
<organism evidence="12 13">
    <name type="scientific">Thermacetogenium phaeum (strain ATCC BAA-254 / DSM 26808 / PB)</name>
    <dbReference type="NCBI Taxonomy" id="1089553"/>
    <lineage>
        <taxon>Bacteria</taxon>
        <taxon>Bacillati</taxon>
        <taxon>Bacillota</taxon>
        <taxon>Clostridia</taxon>
        <taxon>Thermoanaerobacterales</taxon>
        <taxon>Thermoanaerobacteraceae</taxon>
        <taxon>Thermacetogenium</taxon>
    </lineage>
</organism>
<dbReference type="OrthoDB" id="9772736at2"/>
<dbReference type="STRING" id="1089553.Tph_c13600"/>
<dbReference type="PANTHER" id="PTHR42917:SF2">
    <property type="entry name" value="2,4-DIENOYL-COA REDUCTASE [(2E)-ENOYL-COA-PRODUCING]"/>
    <property type="match status" value="1"/>
</dbReference>
<dbReference type="Gene3D" id="3.20.20.70">
    <property type="entry name" value="Aldolase class I"/>
    <property type="match status" value="1"/>
</dbReference>
<dbReference type="GO" id="GO:0046872">
    <property type="term" value="F:metal ion binding"/>
    <property type="evidence" value="ECO:0007669"/>
    <property type="project" value="UniProtKB-KW"/>
</dbReference>
<name>K4LEW4_THEPS</name>
<evidence type="ECO:0000259" key="10">
    <source>
        <dbReference type="Pfam" id="PF00724"/>
    </source>
</evidence>
<dbReference type="Proteomes" id="UP000000467">
    <property type="component" value="Chromosome"/>
</dbReference>
<keyword evidence="9" id="KW-0411">Iron-sulfur</keyword>
<proteinExistence type="inferred from homology"/>
<keyword evidence="7" id="KW-0560">Oxidoreductase</keyword>
<dbReference type="InterPro" id="IPR051793">
    <property type="entry name" value="NADH:flavin_oxidoreductase"/>
</dbReference>
<protein>
    <submittedName>
        <fullName evidence="12">Flavin oxidoreductase/NADH oxidase</fullName>
    </submittedName>
</protein>
<keyword evidence="6" id="KW-0479">Metal-binding</keyword>
<dbReference type="Gene3D" id="3.40.50.720">
    <property type="entry name" value="NAD(P)-binding Rossmann-like Domain"/>
    <property type="match status" value="1"/>
</dbReference>
<dbReference type="GO" id="GO:0010181">
    <property type="term" value="F:FMN binding"/>
    <property type="evidence" value="ECO:0007669"/>
    <property type="project" value="InterPro"/>
</dbReference>
<dbReference type="GO" id="GO:0016491">
    <property type="term" value="F:oxidoreductase activity"/>
    <property type="evidence" value="ECO:0007669"/>
    <property type="project" value="UniProtKB-KW"/>
</dbReference>
<gene>
    <name evidence="12" type="primary">nadH1</name>
    <name evidence="12" type="ordered locus">Tph_c13600</name>
</gene>
<dbReference type="AlphaFoldDB" id="K4LEW4"/>
<comment type="cofactor">
    <cofactor evidence="2">
        <name>[4Fe-4S] cluster</name>
        <dbReference type="ChEBI" id="CHEBI:49883"/>
    </cofactor>
</comment>
<keyword evidence="13" id="KW-1185">Reference proteome</keyword>
<dbReference type="GO" id="GO:0051536">
    <property type="term" value="F:iron-sulfur cluster binding"/>
    <property type="evidence" value="ECO:0007669"/>
    <property type="project" value="UniProtKB-KW"/>
</dbReference>
<feature type="domain" description="NADH:flavin oxidoreductase/NADH oxidase N-terminal" evidence="10">
    <location>
        <begin position="183"/>
        <end position="265"/>
    </location>
</feature>
<accession>K4LEW4</accession>
<dbReference type="PRINTS" id="PR00368">
    <property type="entry name" value="FADPNR"/>
</dbReference>
<feature type="domain" description="FAD/NAD(P)-binding" evidence="11">
    <location>
        <begin position="490"/>
        <end position="720"/>
    </location>
</feature>
<evidence type="ECO:0000256" key="7">
    <source>
        <dbReference type="ARBA" id="ARBA00023002"/>
    </source>
</evidence>
<dbReference type="PANTHER" id="PTHR42917">
    <property type="entry name" value="2,4-DIENOYL-COA REDUCTASE"/>
    <property type="match status" value="1"/>
</dbReference>
<evidence type="ECO:0000256" key="9">
    <source>
        <dbReference type="ARBA" id="ARBA00023014"/>
    </source>
</evidence>
<comment type="similarity">
    <text evidence="3">In the N-terminal section; belongs to the NADH:flavin oxidoreductase/NADH oxidase family.</text>
</comment>
<keyword evidence="8" id="KW-0408">Iron</keyword>
<dbReference type="InterPro" id="IPR036188">
    <property type="entry name" value="FAD/NAD-bd_sf"/>
</dbReference>
<evidence type="ECO:0000256" key="6">
    <source>
        <dbReference type="ARBA" id="ARBA00022723"/>
    </source>
</evidence>
<dbReference type="eggNOG" id="COG0446">
    <property type="taxonomic scope" value="Bacteria"/>
</dbReference>
<dbReference type="RefSeq" id="WP_015050457.1">
    <property type="nucleotide sequence ID" value="NC_018870.1"/>
</dbReference>
<dbReference type="SUPFAM" id="SSF51395">
    <property type="entry name" value="FMN-linked oxidoreductases"/>
    <property type="match status" value="1"/>
</dbReference>
<evidence type="ECO:0000259" key="11">
    <source>
        <dbReference type="Pfam" id="PF07992"/>
    </source>
</evidence>
<evidence type="ECO:0000256" key="4">
    <source>
        <dbReference type="ARBA" id="ARBA00022630"/>
    </source>
</evidence>